<dbReference type="InterPro" id="IPR018584">
    <property type="entry name" value="GT87"/>
</dbReference>
<dbReference type="Pfam" id="PF09594">
    <property type="entry name" value="GT87"/>
    <property type="match status" value="1"/>
</dbReference>
<feature type="transmembrane region" description="Helical" evidence="8">
    <location>
        <begin position="9"/>
        <end position="31"/>
    </location>
</feature>
<dbReference type="AlphaFoldDB" id="A0A4R2JYE7"/>
<reference evidence="9 10" key="1">
    <citation type="submission" date="2019-03" db="EMBL/GenBank/DDBJ databases">
        <title>Genomic Encyclopedia of Type Strains, Phase IV (KMG-IV): sequencing the most valuable type-strain genomes for metagenomic binning, comparative biology and taxonomic classification.</title>
        <authorList>
            <person name="Goeker M."/>
        </authorList>
    </citation>
    <scope>NUCLEOTIDE SEQUENCE [LARGE SCALE GENOMIC DNA]</scope>
    <source>
        <strain evidence="9 10">DSM 45934</strain>
    </source>
</reference>
<comment type="similarity">
    <text evidence="7">Belongs to the glycosyltransferase 87 family.</text>
</comment>
<evidence type="ECO:0000256" key="6">
    <source>
        <dbReference type="ARBA" id="ARBA00023136"/>
    </source>
</evidence>
<evidence type="ECO:0000256" key="1">
    <source>
        <dbReference type="ARBA" id="ARBA00004651"/>
    </source>
</evidence>
<feature type="transmembrane region" description="Helical" evidence="8">
    <location>
        <begin position="320"/>
        <end position="339"/>
    </location>
</feature>
<evidence type="ECO:0000313" key="10">
    <source>
        <dbReference type="Proteomes" id="UP000295680"/>
    </source>
</evidence>
<proteinExistence type="inferred from homology"/>
<keyword evidence="6 8" id="KW-0472">Membrane</keyword>
<feature type="transmembrane region" description="Helical" evidence="8">
    <location>
        <begin position="37"/>
        <end position="55"/>
    </location>
</feature>
<feature type="transmembrane region" description="Helical" evidence="8">
    <location>
        <begin position="264"/>
        <end position="284"/>
    </location>
</feature>
<dbReference type="EMBL" id="SLWS01000001">
    <property type="protein sequence ID" value="TCO65633.1"/>
    <property type="molecule type" value="Genomic_DNA"/>
</dbReference>
<name>A0A4R2JYE7_9PSEU</name>
<dbReference type="GO" id="GO:0016758">
    <property type="term" value="F:hexosyltransferase activity"/>
    <property type="evidence" value="ECO:0007669"/>
    <property type="project" value="InterPro"/>
</dbReference>
<keyword evidence="10" id="KW-1185">Reference proteome</keyword>
<feature type="transmembrane region" description="Helical" evidence="8">
    <location>
        <begin position="62"/>
        <end position="82"/>
    </location>
</feature>
<evidence type="ECO:0000256" key="4">
    <source>
        <dbReference type="ARBA" id="ARBA00022692"/>
    </source>
</evidence>
<feature type="transmembrane region" description="Helical" evidence="8">
    <location>
        <begin position="351"/>
        <end position="368"/>
    </location>
</feature>
<comment type="subcellular location">
    <subcellularLocation>
        <location evidence="1">Cell membrane</location>
        <topology evidence="1">Multi-pass membrane protein</topology>
    </subcellularLocation>
</comment>
<evidence type="ECO:0000256" key="2">
    <source>
        <dbReference type="ARBA" id="ARBA00022475"/>
    </source>
</evidence>
<sequence>MKYSRWIDLAFYVGFGVDAAYTAVFNEFYGFRVWGNFAVFGYAFAALHTAIFIALKRPASRWVPVGFVVTLSVLVPMFVLVAKRMTGRDWGSPASSMTAQPEVWAIERAGNLLLHTGSPYVDLHTLTRPVVVDDFTPYGPAMALLGLPSAVFGRSVVTDARVVALVVSVAVLAVAVRIAKPDLAVRPVQFVLLTTYVTLPAATAGNDLPVVALLILSAVLATRDRPEWAGLVLALAASMKLTALPAAAVVAVAIWALKGRLGRFLVAFAAGGVVFTGLSAAVNFDAFIDNVIKFPANAAEVRSPAGSPLPGHLLEQTGPLGHAAVLVLMALAAVGMVWWLLARPPRTTAEILQRVAIGLGLAMLLMPATRWGYLIYPVTLLGAALQTWRPAFLKTRVLT</sequence>
<keyword evidence="4 8" id="KW-0812">Transmembrane</keyword>
<keyword evidence="2" id="KW-1003">Cell membrane</keyword>
<gene>
    <name evidence="9" type="ORF">EV192_1011425</name>
</gene>
<accession>A0A4R2JYE7</accession>
<dbReference type="Proteomes" id="UP000295680">
    <property type="component" value="Unassembled WGS sequence"/>
</dbReference>
<evidence type="ECO:0000256" key="5">
    <source>
        <dbReference type="ARBA" id="ARBA00022989"/>
    </source>
</evidence>
<comment type="caution">
    <text evidence="9">The sequence shown here is derived from an EMBL/GenBank/DDBJ whole genome shotgun (WGS) entry which is preliminary data.</text>
</comment>
<dbReference type="OrthoDB" id="3867445at2"/>
<evidence type="ECO:0000256" key="7">
    <source>
        <dbReference type="ARBA" id="ARBA00024033"/>
    </source>
</evidence>
<keyword evidence="5 8" id="KW-1133">Transmembrane helix</keyword>
<dbReference type="GO" id="GO:0005886">
    <property type="term" value="C:plasma membrane"/>
    <property type="evidence" value="ECO:0007669"/>
    <property type="project" value="UniProtKB-SubCell"/>
</dbReference>
<evidence type="ECO:0000313" key="9">
    <source>
        <dbReference type="EMBL" id="TCO65633.1"/>
    </source>
</evidence>
<evidence type="ECO:0000256" key="3">
    <source>
        <dbReference type="ARBA" id="ARBA00022679"/>
    </source>
</evidence>
<feature type="transmembrane region" description="Helical" evidence="8">
    <location>
        <begin position="228"/>
        <end position="257"/>
    </location>
</feature>
<feature type="transmembrane region" description="Helical" evidence="8">
    <location>
        <begin position="160"/>
        <end position="178"/>
    </location>
</feature>
<protein>
    <submittedName>
        <fullName evidence="9">Uncharacterized protein DUF2029</fullName>
    </submittedName>
</protein>
<dbReference type="RefSeq" id="WP_132112156.1">
    <property type="nucleotide sequence ID" value="NZ_SLWS01000001.1"/>
</dbReference>
<keyword evidence="3" id="KW-0808">Transferase</keyword>
<evidence type="ECO:0000256" key="8">
    <source>
        <dbReference type="SAM" id="Phobius"/>
    </source>
</evidence>
<organism evidence="9 10">
    <name type="scientific">Actinocrispum wychmicini</name>
    <dbReference type="NCBI Taxonomy" id="1213861"/>
    <lineage>
        <taxon>Bacteria</taxon>
        <taxon>Bacillati</taxon>
        <taxon>Actinomycetota</taxon>
        <taxon>Actinomycetes</taxon>
        <taxon>Pseudonocardiales</taxon>
        <taxon>Pseudonocardiaceae</taxon>
        <taxon>Actinocrispum</taxon>
    </lineage>
</organism>